<keyword evidence="1" id="KW-0496">Mitochondrion</keyword>
<dbReference type="AlphaFoldDB" id="A0A5B9RB98"/>
<sequence length="148" mass="17146">MSLLKNKIKTMKNFFNPKDIVMCEEFDDGSTLLVIVVKKHTNFYHLVDCIHSLLTFMQNLLYKGPNTCRPCNLRLLVVTDLGVCPYPAKVFTVRRRFNGHTKIDGIKDDLINQLNKGYDDHDVITHDFNYVCIYTEPSKGNPTRTYKV</sequence>
<gene>
    <name evidence="1" type="ORF">PLAO_000060</name>
</gene>
<geneLocation type="mitochondrion" evidence="1"/>
<evidence type="ECO:0000313" key="1">
    <source>
        <dbReference type="EMBL" id="QEG57134.1"/>
    </source>
</evidence>
<organism evidence="1">
    <name type="scientific">Pyrrhoderma lamaoense</name>
    <dbReference type="NCBI Taxonomy" id="2282106"/>
    <lineage>
        <taxon>Eukaryota</taxon>
        <taxon>Fungi</taxon>
        <taxon>Dikarya</taxon>
        <taxon>Basidiomycota</taxon>
        <taxon>Agaricomycotina</taxon>
        <taxon>Agaricomycetes</taxon>
        <taxon>Hymenochaetales</taxon>
        <taxon>Hymenochaetaceae</taxon>
        <taxon>Pyrrhoderma</taxon>
    </lineage>
</organism>
<proteinExistence type="predicted"/>
<accession>A0A5B9RB98</accession>
<protein>
    <submittedName>
        <fullName evidence="1">Uncharacterized protein</fullName>
    </submittedName>
</protein>
<reference evidence="1" key="1">
    <citation type="submission" date="2019-03" db="EMBL/GenBank/DDBJ databases">
        <title>Evidence of extensive intraspecific noncoding reshuffling in a 169kb mitochondrial genome of basidiomycete fungus.</title>
        <authorList>
            <person name="Lee H.-H."/>
            <person name="Ke H.-M."/>
            <person name="Lin C.-Y.I."/>
            <person name="Lee T.J."/>
            <person name="Chung C.-L."/>
            <person name="Tsai I.J."/>
        </authorList>
    </citation>
    <scope>NUCLEOTIDE SEQUENCE</scope>
    <source>
        <strain evidence="1">FFPRI411162</strain>
    </source>
</reference>
<dbReference type="EMBL" id="MK623259">
    <property type="protein sequence ID" value="QEG57134.1"/>
    <property type="molecule type" value="Genomic_DNA"/>
</dbReference>
<name>A0A5B9RB98_9AGAM</name>